<dbReference type="Gene3D" id="3.30.420.10">
    <property type="entry name" value="Ribonuclease H-like superfamily/Ribonuclease H"/>
    <property type="match status" value="1"/>
</dbReference>
<keyword evidence="3" id="KW-0808">Transferase</keyword>
<feature type="domain" description="Reverse transcriptase" evidence="15">
    <location>
        <begin position="1457"/>
        <end position="1639"/>
    </location>
</feature>
<keyword evidence="11" id="KW-0233">DNA recombination</keyword>
<feature type="compositionally biased region" description="Basic and acidic residues" evidence="13">
    <location>
        <begin position="1158"/>
        <end position="1192"/>
    </location>
</feature>
<dbReference type="Gene3D" id="3.10.10.10">
    <property type="entry name" value="HIV Type 1 Reverse Transcriptase, subunit A, domain 1"/>
    <property type="match status" value="1"/>
</dbReference>
<dbReference type="PANTHER" id="PTHR33064:SF37">
    <property type="entry name" value="RIBONUCLEASE H"/>
    <property type="match status" value="1"/>
</dbReference>
<evidence type="ECO:0000259" key="14">
    <source>
        <dbReference type="PROSITE" id="PS50158"/>
    </source>
</evidence>
<proteinExistence type="predicted"/>
<feature type="compositionally biased region" description="Polar residues" evidence="13">
    <location>
        <begin position="1146"/>
        <end position="1157"/>
    </location>
</feature>
<evidence type="ECO:0000256" key="9">
    <source>
        <dbReference type="ARBA" id="ARBA00022842"/>
    </source>
</evidence>
<reference evidence="17" key="1">
    <citation type="submission" date="2016-01" db="EMBL/GenBank/DDBJ databases">
        <title>Complete nucleotide sequence of Mulberry badnavirus 1.</title>
        <authorList>
            <person name="Chiumenti M."/>
            <person name="Morelli M."/>
            <person name="ElBeaino T."/>
            <person name="DeStradis A."/>
            <person name="Stavolone L."/>
            <person name="Minafra A."/>
        </authorList>
    </citation>
    <scope>NUCLEOTIDE SEQUENCE [LARGE SCALE GENOMIC DNA]</scope>
    <source>
        <strain evidence="17">Lebanon34</strain>
    </source>
</reference>
<dbReference type="GO" id="GO:0006508">
    <property type="term" value="P:proteolysis"/>
    <property type="evidence" value="ECO:0007669"/>
    <property type="project" value="UniProtKB-KW"/>
</dbReference>
<dbReference type="InterPro" id="IPR051320">
    <property type="entry name" value="Viral_Replic_Matur_Polypro"/>
</dbReference>
<keyword evidence="7" id="KW-0255">Endonuclease</keyword>
<dbReference type="RefSeq" id="YP_009113237.2">
    <property type="nucleotide sequence ID" value="NC_026020.2"/>
</dbReference>
<feature type="compositionally biased region" description="Acidic residues" evidence="13">
    <location>
        <begin position="1193"/>
        <end position="1202"/>
    </location>
</feature>
<feature type="region of interest" description="Disordered" evidence="13">
    <location>
        <begin position="1127"/>
        <end position="1202"/>
    </location>
</feature>
<feature type="region of interest" description="Disordered" evidence="13">
    <location>
        <begin position="457"/>
        <end position="476"/>
    </location>
</feature>
<accession>A0A0A8TVB5</accession>
<evidence type="ECO:0000313" key="17">
    <source>
        <dbReference type="EMBL" id="CEJ16363.2"/>
    </source>
</evidence>
<evidence type="ECO:0000256" key="10">
    <source>
        <dbReference type="ARBA" id="ARBA00022918"/>
    </source>
</evidence>
<dbReference type="GO" id="GO:0004523">
    <property type="term" value="F:RNA-DNA hybrid ribonuclease activity"/>
    <property type="evidence" value="ECO:0007669"/>
    <property type="project" value="InterPro"/>
</dbReference>
<feature type="domain" description="CCHC-type" evidence="14">
    <location>
        <begin position="906"/>
        <end position="922"/>
    </location>
</feature>
<dbReference type="GO" id="GO:0004190">
    <property type="term" value="F:aspartic-type endopeptidase activity"/>
    <property type="evidence" value="ECO:0007669"/>
    <property type="project" value="UniProtKB-KW"/>
</dbReference>
<evidence type="ECO:0000256" key="1">
    <source>
        <dbReference type="ARBA" id="ARBA00012493"/>
    </source>
</evidence>
<feature type="compositionally biased region" description="Basic and acidic residues" evidence="13">
    <location>
        <begin position="1127"/>
        <end position="1137"/>
    </location>
</feature>
<evidence type="ECO:0000256" key="4">
    <source>
        <dbReference type="ARBA" id="ARBA00022695"/>
    </source>
</evidence>
<dbReference type="Gene3D" id="2.40.70.10">
    <property type="entry name" value="Acid Proteases"/>
    <property type="match status" value="1"/>
</dbReference>
<dbReference type="CDD" id="cd01647">
    <property type="entry name" value="RT_LTR"/>
    <property type="match status" value="1"/>
</dbReference>
<dbReference type="SUPFAM" id="SSF56672">
    <property type="entry name" value="DNA/RNA polymerases"/>
    <property type="match status" value="1"/>
</dbReference>
<sequence length="1999" mass="229953">MSLRFEESIQSLYNTERLGLIQLLDLSQEPKVLNKDLSNNIDFAIKHIVLQSRVLLKHFHSIATRQEALEKMSRYGSRSRTMVQQPAVTERVTEGSDGRIPLAEDQIRSYRRNARRRYNVQNAARRITARLSNRPYTRTLEQEVDPEATLRLSMQERARLVPAEVLYRSRSDDVNHRVYIHRDEEAVLCTGDAQVDRALIQPQSAERLLQSGYSFIHIGIIQARIQILHRSQEGTMALVLFRDTRWTGDRSIFATMEVDLTEGSQLTYAIPNTMMTIRDFCNHVEISVLTRGYEEWNGEANLLITRGLVGRLTNTSNAGFAYSIQNVTDYLTSHGVKALPGRPRSTEDIRGLNWIVRPPAPRIQPMQPQHLETHDLLGGGISMRFTNYEAAPREPERRFNSQDEELASDEEEVETILVLIAEEPEKEVWDTLGEPSGKFDYFVKYSAPEWAKNPVKIEPTGWESSDEGDEDDEDFRDINSFTAGVSLQEQEEQQQMPEVIPEEEPETPVEERLRRESYWNEEIDSDEEDPWGLFLNRNQYWDPEPVHEEPEAQEIVTVIQEELDYPHLKRLEEALKGKTVPVEKKETVASAVSSAYNPPADTAMMPPAYPPGSADPGPSTTPIFKGYDGAKVKIKREEGSEYWQLPSAQNQTGALFVIPRQLGMFDEVFTRWESITKNYVSLQMFSSGQEKMDFIENLLGEKEKLVWISWRMAYQDEYNQLIAKSDGYEGVQNILSQIRRVFTLQDPATGSTKAQDQAYRDIEKLNCHDVKDIVSFLNDYLRLAAKTGRMYIGMELSEKLWMKMPGELGVRIKEAFDREYGEIIGVAPRVMFAYGFLERQCREAAFARSLKGLDFCKDIPIPGYYQSRRNTGKRNSLRRSQTYKGKPHSTHIRIDKAKYLQNRKCKCYACGEEGHFSKDCPNDKKSSKRVALLQNLEIPEDYVAVSVDEGDPQSDAIYSISDNEDEYQNELLQEESVFVIVEKTESRKYLLGKEGSYLPWVAVKRKQYKCDHEWTQGRDACLTEAKCSFCKGERLQRQYVYCHKCDLLACGMCSWTYVNQKIEVKPAAKPVPKPLSTDLVRLQSEHLLWQEKQIDKLKEEVLYWKNKYLASIERDLEQEFQTLPVREEDREKKRKEDDEMEEDRVSSNQKPYKSSTPAKERDRRTVIIQEPHQETVQKTVEVEGKGKEKAEEISEESSEEDAEIIAVQKEVHHAEGSSKRRNNLYNIDVILEVIDEAPVTVKAIIDTGATVCCIDERTVPAQILEENTYRVEFSGVNSKSIASKKLKYGRMKIGENTFRIPYTYAFQMNVGKEIQFIIGCNFIRAMNGGLRIEGPTLTFYKLLTSIETKTVAALIKEEEVNYEELDQIKEIVAMNVHEPYPGFAQRIQPLIEELKEQGTVGENPLQHWERNRVHCYLDIKNPDLTVQDKPLDQITPVQKEMYKKHIDALLQIGVIRRSNSRHRTNAFIVHSGTTVDPRTGEETKGKERMVFNYKRLNDLTHKDQYSLPGIQGIIARVGRAKIFSKFDLKSGFHQVAMHPESIPWTAFWVPQGLYEWLVMPFGLKNAPAIFQRKMDNCFMGTEEFIVVYIDDILVFSQNEQDHERHIRAMLKICKENGLILSPSKMKIGQTKVEFLGAIIDKGKIRLQPNVIKKVCDFKMEHLETKTGLRSWLGLLNYARPYMPDLGKMLGPLYAKVSPNGERRFNREDRELLRKLTEKIRNLPDLELPPPNAYIIIESDGCMTGWGGVCKWKTGESDPRTTERVCAFASGTFSPIKSTIDAEIHAVMNSLVKFKLYYIGRQKITIRTDCQAIISFVNKSANSKPSRVRWISFTDFITGCGSEVRFEHIEGKENQLADHLSRLINTLILYDEHCTQRQELNLLIPAIEENKKLKSKWSTEKIKELINLLIYNIKNSSTRSRPRWPQEECHLASMTNCEETEMSWNHEQKLKQSGHCRPIALSDKQSRTGVQGTHPGITSMVTHYPPCCTGMNNSPPTRML</sequence>
<feature type="compositionally biased region" description="Acidic residues" evidence="13">
    <location>
        <begin position="402"/>
        <end position="411"/>
    </location>
</feature>
<keyword evidence="5" id="KW-0540">Nuclease</keyword>
<dbReference type="Pfam" id="PF00098">
    <property type="entry name" value="zf-CCHC"/>
    <property type="match status" value="1"/>
</dbReference>
<dbReference type="KEGG" id="vg:22831540"/>
<dbReference type="InterPro" id="IPR036875">
    <property type="entry name" value="Znf_CCHC_sf"/>
</dbReference>
<dbReference type="Pfam" id="PF00078">
    <property type="entry name" value="RVT_1"/>
    <property type="match status" value="1"/>
</dbReference>
<protein>
    <recommendedName>
        <fullName evidence="1">RNA-directed DNA polymerase</fullName>
        <ecNumber evidence="1">2.7.7.49</ecNumber>
    </recommendedName>
</protein>
<dbReference type="SMART" id="SM00343">
    <property type="entry name" value="ZnF_C2HC"/>
    <property type="match status" value="1"/>
</dbReference>
<organism evidence="17">
    <name type="scientific">Mulberry badnavirus 1</name>
    <dbReference type="NCBI Taxonomy" id="1227557"/>
    <lineage>
        <taxon>Viruses</taxon>
        <taxon>Riboviria</taxon>
        <taxon>Pararnavirae</taxon>
        <taxon>Artverviricota</taxon>
        <taxon>Revtraviricetes</taxon>
        <taxon>Ortervirales</taxon>
        <taxon>Caulimoviridae</taxon>
        <taxon>Badnavirus</taxon>
        <taxon>Badnavirus mori</taxon>
    </lineage>
</organism>
<evidence type="ECO:0000256" key="6">
    <source>
        <dbReference type="ARBA" id="ARBA00022750"/>
    </source>
</evidence>
<evidence type="ECO:0000256" key="5">
    <source>
        <dbReference type="ARBA" id="ARBA00022722"/>
    </source>
</evidence>
<dbReference type="GO" id="GO:0003676">
    <property type="term" value="F:nucleic acid binding"/>
    <property type="evidence" value="ECO:0007669"/>
    <property type="project" value="InterPro"/>
</dbReference>
<keyword evidence="2" id="KW-0645">Protease</keyword>
<keyword evidence="6" id="KW-0064">Aspartyl protease</keyword>
<dbReference type="InterPro" id="IPR001878">
    <property type="entry name" value="Znf_CCHC"/>
</dbReference>
<evidence type="ECO:0000259" key="15">
    <source>
        <dbReference type="PROSITE" id="PS50878"/>
    </source>
</evidence>
<name>A0A0A8TVB5_9VIRU</name>
<evidence type="ECO:0000256" key="2">
    <source>
        <dbReference type="ARBA" id="ARBA00022670"/>
    </source>
</evidence>
<keyword evidence="12" id="KW-0862">Zinc</keyword>
<dbReference type="PROSITE" id="PS50879">
    <property type="entry name" value="RNASE_H_1"/>
    <property type="match status" value="1"/>
</dbReference>
<evidence type="ECO:0000256" key="3">
    <source>
        <dbReference type="ARBA" id="ARBA00022679"/>
    </source>
</evidence>
<keyword evidence="9" id="KW-0460">Magnesium</keyword>
<dbReference type="GO" id="GO:0008270">
    <property type="term" value="F:zinc ion binding"/>
    <property type="evidence" value="ECO:0007669"/>
    <property type="project" value="UniProtKB-KW"/>
</dbReference>
<feature type="compositionally biased region" description="Basic and acidic residues" evidence="13">
    <location>
        <begin position="391"/>
        <end position="401"/>
    </location>
</feature>
<dbReference type="PANTHER" id="PTHR33064">
    <property type="entry name" value="POL PROTEIN"/>
    <property type="match status" value="1"/>
</dbReference>
<feature type="region of interest" description="Disordered" evidence="13">
    <location>
        <begin position="391"/>
        <end position="411"/>
    </location>
</feature>
<feature type="region of interest" description="Disordered" evidence="13">
    <location>
        <begin position="488"/>
        <end position="512"/>
    </location>
</feature>
<keyword evidence="12" id="KW-0863">Zinc-finger</keyword>
<dbReference type="Pfam" id="PF17917">
    <property type="entry name" value="RT_RNaseH"/>
    <property type="match status" value="1"/>
</dbReference>
<dbReference type="GO" id="GO:0003964">
    <property type="term" value="F:RNA-directed DNA polymerase activity"/>
    <property type="evidence" value="ECO:0007669"/>
    <property type="project" value="UniProtKB-KW"/>
</dbReference>
<evidence type="ECO:0000259" key="16">
    <source>
        <dbReference type="PROSITE" id="PS50879"/>
    </source>
</evidence>
<evidence type="ECO:0000256" key="12">
    <source>
        <dbReference type="PROSITE-ProRule" id="PRU00047"/>
    </source>
</evidence>
<dbReference type="InterPro" id="IPR021109">
    <property type="entry name" value="Peptidase_aspartic_dom_sf"/>
</dbReference>
<dbReference type="GeneID" id="22831540"/>
<dbReference type="Proteomes" id="UP000203508">
    <property type="component" value="Segment"/>
</dbReference>
<dbReference type="InterPro" id="IPR002156">
    <property type="entry name" value="RNaseH_domain"/>
</dbReference>
<dbReference type="InterPro" id="IPR000477">
    <property type="entry name" value="RT_dom"/>
</dbReference>
<dbReference type="PROSITE" id="PS50878">
    <property type="entry name" value="RT_POL"/>
    <property type="match status" value="1"/>
</dbReference>
<dbReference type="FunFam" id="3.10.10.10:FF:000007">
    <property type="entry name" value="Retrovirus-related Pol polyprotein from transposon 17.6-like Protein"/>
    <property type="match status" value="1"/>
</dbReference>
<keyword evidence="18" id="KW-1185">Reference proteome</keyword>
<evidence type="ECO:0000256" key="7">
    <source>
        <dbReference type="ARBA" id="ARBA00022759"/>
    </source>
</evidence>
<evidence type="ECO:0000313" key="18">
    <source>
        <dbReference type="Proteomes" id="UP000203508"/>
    </source>
</evidence>
<dbReference type="Pfam" id="PF22909">
    <property type="entry name" value="Caulimovir_coat_dom"/>
    <property type="match status" value="1"/>
</dbReference>
<dbReference type="GO" id="GO:0006310">
    <property type="term" value="P:DNA recombination"/>
    <property type="evidence" value="ECO:0007669"/>
    <property type="project" value="UniProtKB-KW"/>
</dbReference>
<dbReference type="SUPFAM" id="SSF57756">
    <property type="entry name" value="Retrovirus zinc finger-like domains"/>
    <property type="match status" value="1"/>
</dbReference>
<dbReference type="Gene3D" id="3.30.70.270">
    <property type="match status" value="1"/>
</dbReference>
<dbReference type="EMBL" id="LN651258">
    <property type="protein sequence ID" value="CEJ16363.2"/>
    <property type="molecule type" value="Genomic_DNA"/>
</dbReference>
<keyword evidence="4" id="KW-0548">Nucleotidyltransferase</keyword>
<evidence type="ECO:0000256" key="13">
    <source>
        <dbReference type="SAM" id="MobiDB-lite"/>
    </source>
</evidence>
<dbReference type="Gene3D" id="4.10.60.10">
    <property type="entry name" value="Zinc finger, CCHC-type"/>
    <property type="match status" value="1"/>
</dbReference>
<keyword evidence="8" id="KW-0378">Hydrolase</keyword>
<dbReference type="EC" id="2.7.7.49" evidence="1"/>
<feature type="compositionally biased region" description="Acidic residues" evidence="13">
    <location>
        <begin position="464"/>
        <end position="475"/>
    </location>
</feature>
<dbReference type="InterPro" id="IPR043128">
    <property type="entry name" value="Rev_trsase/Diguanyl_cyclase"/>
</dbReference>
<dbReference type="Pfam" id="PF00077">
    <property type="entry name" value="RVP"/>
    <property type="match status" value="1"/>
</dbReference>
<evidence type="ECO:0000256" key="11">
    <source>
        <dbReference type="ARBA" id="ARBA00023172"/>
    </source>
</evidence>
<keyword evidence="12" id="KW-0479">Metal-binding</keyword>
<evidence type="ECO:0000256" key="8">
    <source>
        <dbReference type="ARBA" id="ARBA00022801"/>
    </source>
</evidence>
<dbReference type="InterPro" id="IPR041373">
    <property type="entry name" value="RT_RNaseH"/>
</dbReference>
<dbReference type="InterPro" id="IPR018061">
    <property type="entry name" value="Retropepsins"/>
</dbReference>
<dbReference type="InterPro" id="IPR036397">
    <property type="entry name" value="RNaseH_sf"/>
</dbReference>
<feature type="domain" description="RNase H type-1" evidence="16">
    <location>
        <begin position="1730"/>
        <end position="1865"/>
    </location>
</feature>
<keyword evidence="10" id="KW-0695">RNA-directed DNA polymerase</keyword>
<dbReference type="SUPFAM" id="SSF50630">
    <property type="entry name" value="Acid proteases"/>
    <property type="match status" value="1"/>
</dbReference>
<dbReference type="InterPro" id="IPR043502">
    <property type="entry name" value="DNA/RNA_pol_sf"/>
</dbReference>
<dbReference type="PROSITE" id="PS50158">
    <property type="entry name" value="ZF_CCHC"/>
    <property type="match status" value="1"/>
</dbReference>